<keyword evidence="3" id="KW-1185">Reference proteome</keyword>
<evidence type="ECO:0000256" key="1">
    <source>
        <dbReference type="SAM" id="MobiDB-lite"/>
    </source>
</evidence>
<name>A0ABP9WCP7_9DEIO</name>
<sequence length="87" mass="9329">MDELEQKLLALHDLLRSLDLPDDTEFTLPLSSGRLTVSKRTSGSVTLASGGGRGVSEHFDVRLSSWQEPPTLPPHVVPEPDSHSAGG</sequence>
<dbReference type="EMBL" id="BAABRP010000010">
    <property type="protein sequence ID" value="GAA5513848.1"/>
    <property type="molecule type" value="Genomic_DNA"/>
</dbReference>
<protein>
    <recommendedName>
        <fullName evidence="4">Amphi-Trp domain-containing protein</fullName>
    </recommendedName>
</protein>
<organism evidence="2 3">
    <name type="scientific">Deinococcus carri</name>
    <dbReference type="NCBI Taxonomy" id="1211323"/>
    <lineage>
        <taxon>Bacteria</taxon>
        <taxon>Thermotogati</taxon>
        <taxon>Deinococcota</taxon>
        <taxon>Deinococci</taxon>
        <taxon>Deinococcales</taxon>
        <taxon>Deinococcaceae</taxon>
        <taxon>Deinococcus</taxon>
    </lineage>
</organism>
<evidence type="ECO:0000313" key="3">
    <source>
        <dbReference type="Proteomes" id="UP001401887"/>
    </source>
</evidence>
<feature type="region of interest" description="Disordered" evidence="1">
    <location>
        <begin position="65"/>
        <end position="87"/>
    </location>
</feature>
<evidence type="ECO:0000313" key="2">
    <source>
        <dbReference type="EMBL" id="GAA5513848.1"/>
    </source>
</evidence>
<feature type="compositionally biased region" description="Basic and acidic residues" evidence="1">
    <location>
        <begin position="78"/>
        <end position="87"/>
    </location>
</feature>
<evidence type="ECO:0008006" key="4">
    <source>
        <dbReference type="Google" id="ProtNLM"/>
    </source>
</evidence>
<comment type="caution">
    <text evidence="2">The sequence shown here is derived from an EMBL/GenBank/DDBJ whole genome shotgun (WGS) entry which is preliminary data.</text>
</comment>
<dbReference type="Proteomes" id="UP001401887">
    <property type="component" value="Unassembled WGS sequence"/>
</dbReference>
<accession>A0ABP9WCP7</accession>
<proteinExistence type="predicted"/>
<gene>
    <name evidence="2" type="ORF">Dcar01_02596</name>
</gene>
<dbReference type="RefSeq" id="WP_345465824.1">
    <property type="nucleotide sequence ID" value="NZ_BAABRP010000010.1"/>
</dbReference>
<reference evidence="2 3" key="1">
    <citation type="submission" date="2024-02" db="EMBL/GenBank/DDBJ databases">
        <title>Deinococcus carri NBRC 110142.</title>
        <authorList>
            <person name="Ichikawa N."/>
            <person name="Katano-Makiyama Y."/>
            <person name="Hidaka K."/>
        </authorList>
    </citation>
    <scope>NUCLEOTIDE SEQUENCE [LARGE SCALE GENOMIC DNA]</scope>
    <source>
        <strain evidence="2 3">NBRC 110142</strain>
    </source>
</reference>